<dbReference type="PANTHER" id="PTHR45663:SF11">
    <property type="entry name" value="GEO12009P1"/>
    <property type="match status" value="1"/>
</dbReference>
<name>A0A523ULP3_UNCAE</name>
<dbReference type="GO" id="GO:0005829">
    <property type="term" value="C:cytosol"/>
    <property type="evidence" value="ECO:0007669"/>
    <property type="project" value="TreeGrafter"/>
</dbReference>
<dbReference type="Proteomes" id="UP000320679">
    <property type="component" value="Unassembled WGS sequence"/>
</dbReference>
<feature type="non-terminal residue" evidence="10">
    <location>
        <position position="108"/>
    </location>
</feature>
<evidence type="ECO:0000313" key="10">
    <source>
        <dbReference type="EMBL" id="TET43453.1"/>
    </source>
</evidence>
<dbReference type="GO" id="GO:0045454">
    <property type="term" value="P:cell redox homeostasis"/>
    <property type="evidence" value="ECO:0007669"/>
    <property type="project" value="TreeGrafter"/>
</dbReference>
<dbReference type="InterPro" id="IPR036249">
    <property type="entry name" value="Thioredoxin-like_sf"/>
</dbReference>
<dbReference type="AlphaFoldDB" id="A0A523ULP3"/>
<dbReference type="Gene3D" id="3.40.30.10">
    <property type="entry name" value="Glutaredoxin"/>
    <property type="match status" value="1"/>
</dbReference>
<gene>
    <name evidence="10" type="primary">trxA</name>
    <name evidence="10" type="ORF">E3J59_06400</name>
</gene>
<dbReference type="EMBL" id="SOJK01000268">
    <property type="protein sequence ID" value="TET43453.1"/>
    <property type="molecule type" value="Genomic_DNA"/>
</dbReference>
<protein>
    <recommendedName>
        <fullName evidence="6">Thioredoxin</fullName>
    </recommendedName>
</protein>
<keyword evidence="3" id="KW-0249">Electron transport</keyword>
<evidence type="ECO:0000256" key="7">
    <source>
        <dbReference type="PIRSR" id="PIRSR000077-1"/>
    </source>
</evidence>
<comment type="caution">
    <text evidence="10">The sequence shown here is derived from an EMBL/GenBank/DDBJ whole genome shotgun (WGS) entry which is preliminary data.</text>
</comment>
<organism evidence="10 11">
    <name type="scientific">Aerophobetes bacterium</name>
    <dbReference type="NCBI Taxonomy" id="2030807"/>
    <lineage>
        <taxon>Bacteria</taxon>
        <taxon>Candidatus Aerophobota</taxon>
    </lineage>
</organism>
<dbReference type="InterPro" id="IPR005746">
    <property type="entry name" value="Thioredoxin"/>
</dbReference>
<dbReference type="SUPFAM" id="SSF52833">
    <property type="entry name" value="Thioredoxin-like"/>
    <property type="match status" value="1"/>
</dbReference>
<dbReference type="GO" id="GO:0015035">
    <property type="term" value="F:protein-disulfide reductase activity"/>
    <property type="evidence" value="ECO:0007669"/>
    <property type="project" value="UniProtKB-UniRule"/>
</dbReference>
<dbReference type="PRINTS" id="PR00421">
    <property type="entry name" value="THIOREDOXIN"/>
</dbReference>
<evidence type="ECO:0000256" key="5">
    <source>
        <dbReference type="ARBA" id="ARBA00023284"/>
    </source>
</evidence>
<proteinExistence type="inferred from homology"/>
<evidence type="ECO:0000256" key="6">
    <source>
        <dbReference type="NCBIfam" id="TIGR01068"/>
    </source>
</evidence>
<comment type="similarity">
    <text evidence="1">Belongs to the thioredoxin family.</text>
</comment>
<dbReference type="CDD" id="cd02947">
    <property type="entry name" value="TRX_family"/>
    <property type="match status" value="1"/>
</dbReference>
<keyword evidence="2" id="KW-0813">Transport</keyword>
<feature type="active site" description="Nucleophile" evidence="7">
    <location>
        <position position="30"/>
    </location>
</feature>
<evidence type="ECO:0000313" key="11">
    <source>
        <dbReference type="Proteomes" id="UP000320679"/>
    </source>
</evidence>
<feature type="site" description="Contributes to redox potential value" evidence="7">
    <location>
        <position position="32"/>
    </location>
</feature>
<evidence type="ECO:0000256" key="8">
    <source>
        <dbReference type="PIRSR" id="PIRSR000077-4"/>
    </source>
</evidence>
<keyword evidence="5 8" id="KW-0676">Redox-active center</keyword>
<dbReference type="FunFam" id="3.40.30.10:FF:000001">
    <property type="entry name" value="Thioredoxin"/>
    <property type="match status" value="1"/>
</dbReference>
<reference evidence="10 11" key="1">
    <citation type="submission" date="2019-03" db="EMBL/GenBank/DDBJ databases">
        <title>Metabolic potential of uncultured bacteria and archaea associated with petroleum seepage in deep-sea sediments.</title>
        <authorList>
            <person name="Dong X."/>
            <person name="Hubert C."/>
        </authorList>
    </citation>
    <scope>NUCLEOTIDE SEQUENCE [LARGE SCALE GENOMIC DNA]</scope>
    <source>
        <strain evidence="10">E29_bin78</strain>
    </source>
</reference>
<feature type="domain" description="Thioredoxin" evidence="9">
    <location>
        <begin position="1"/>
        <end position="106"/>
    </location>
</feature>
<dbReference type="InterPro" id="IPR017937">
    <property type="entry name" value="Thioredoxin_CS"/>
</dbReference>
<dbReference type="Pfam" id="PF00085">
    <property type="entry name" value="Thioredoxin"/>
    <property type="match status" value="1"/>
</dbReference>
<dbReference type="NCBIfam" id="TIGR01068">
    <property type="entry name" value="thioredoxin"/>
    <property type="match status" value="1"/>
</dbReference>
<evidence type="ECO:0000259" key="9">
    <source>
        <dbReference type="PROSITE" id="PS51352"/>
    </source>
</evidence>
<dbReference type="PROSITE" id="PS00194">
    <property type="entry name" value="THIOREDOXIN_1"/>
    <property type="match status" value="1"/>
</dbReference>
<dbReference type="PANTHER" id="PTHR45663">
    <property type="entry name" value="GEO12009P1"/>
    <property type="match status" value="1"/>
</dbReference>
<evidence type="ECO:0000256" key="3">
    <source>
        <dbReference type="ARBA" id="ARBA00022982"/>
    </source>
</evidence>
<feature type="disulfide bond" description="Redox-active" evidence="8">
    <location>
        <begin position="30"/>
        <end position="33"/>
    </location>
</feature>
<sequence>MEKTFTNENWEKEVLNSNLPVMVDLWAEWCAPCLMISPAVEEIAKKYEEKIKVGKLNVDKNPDIAGKYRVMGIPTLLFFNGGEEADRIVGVVPKKVIEKKIEKILENK</sequence>
<dbReference type="PIRSF" id="PIRSF000077">
    <property type="entry name" value="Thioredoxin"/>
    <property type="match status" value="1"/>
</dbReference>
<evidence type="ECO:0000256" key="1">
    <source>
        <dbReference type="ARBA" id="ARBA00008987"/>
    </source>
</evidence>
<feature type="active site" description="Nucleophile" evidence="7">
    <location>
        <position position="33"/>
    </location>
</feature>
<dbReference type="InterPro" id="IPR013766">
    <property type="entry name" value="Thioredoxin_domain"/>
</dbReference>
<evidence type="ECO:0000256" key="2">
    <source>
        <dbReference type="ARBA" id="ARBA00022448"/>
    </source>
</evidence>
<feature type="site" description="Contributes to redox potential value" evidence="7">
    <location>
        <position position="31"/>
    </location>
</feature>
<feature type="site" description="Deprotonates C-terminal active site Cys" evidence="7">
    <location>
        <position position="24"/>
    </location>
</feature>
<keyword evidence="4 8" id="KW-1015">Disulfide bond</keyword>
<dbReference type="PROSITE" id="PS51352">
    <property type="entry name" value="THIOREDOXIN_2"/>
    <property type="match status" value="1"/>
</dbReference>
<accession>A0A523ULP3</accession>
<evidence type="ECO:0000256" key="4">
    <source>
        <dbReference type="ARBA" id="ARBA00023157"/>
    </source>
</evidence>